<accession>A0A9P3GE27</accession>
<evidence type="ECO:0000313" key="2">
    <source>
        <dbReference type="EMBL" id="GJE92070.1"/>
    </source>
</evidence>
<organism evidence="2 3">
    <name type="scientific">Phanerochaete sordida</name>
    <dbReference type="NCBI Taxonomy" id="48140"/>
    <lineage>
        <taxon>Eukaryota</taxon>
        <taxon>Fungi</taxon>
        <taxon>Dikarya</taxon>
        <taxon>Basidiomycota</taxon>
        <taxon>Agaricomycotina</taxon>
        <taxon>Agaricomycetes</taxon>
        <taxon>Polyporales</taxon>
        <taxon>Phanerochaetaceae</taxon>
        <taxon>Phanerochaete</taxon>
    </lineage>
</organism>
<proteinExistence type="predicted"/>
<dbReference type="AlphaFoldDB" id="A0A9P3GE27"/>
<evidence type="ECO:0000259" key="1">
    <source>
        <dbReference type="Pfam" id="PF17667"/>
    </source>
</evidence>
<dbReference type="EMBL" id="BPQB01000024">
    <property type="protein sequence ID" value="GJE92070.1"/>
    <property type="molecule type" value="Genomic_DNA"/>
</dbReference>
<evidence type="ECO:0000313" key="3">
    <source>
        <dbReference type="Proteomes" id="UP000703269"/>
    </source>
</evidence>
<keyword evidence="3" id="KW-1185">Reference proteome</keyword>
<dbReference type="PANTHER" id="PTHR38248:SF2">
    <property type="entry name" value="FUNK1 11"/>
    <property type="match status" value="1"/>
</dbReference>
<feature type="domain" description="Fungal-type protein kinase" evidence="1">
    <location>
        <begin position="13"/>
        <end position="358"/>
    </location>
</feature>
<dbReference type="PANTHER" id="PTHR38248">
    <property type="entry name" value="FUNK1 6"/>
    <property type="match status" value="1"/>
</dbReference>
<dbReference type="InterPro" id="IPR011009">
    <property type="entry name" value="Kinase-like_dom_sf"/>
</dbReference>
<dbReference type="InterPro" id="IPR040976">
    <property type="entry name" value="Pkinase_fungal"/>
</dbReference>
<dbReference type="Gene3D" id="1.10.510.10">
    <property type="entry name" value="Transferase(Phosphotransferase) domain 1"/>
    <property type="match status" value="1"/>
</dbReference>
<reference evidence="2 3" key="1">
    <citation type="submission" date="2021-08" db="EMBL/GenBank/DDBJ databases">
        <title>Draft Genome Sequence of Phanerochaete sordida strain YK-624.</title>
        <authorList>
            <person name="Mori T."/>
            <person name="Dohra H."/>
            <person name="Suzuki T."/>
            <person name="Kawagishi H."/>
            <person name="Hirai H."/>
        </authorList>
    </citation>
    <scope>NUCLEOTIDE SEQUENCE [LARGE SCALE GENOMIC DNA]</scope>
    <source>
        <strain evidence="2 3">YK-624</strain>
    </source>
</reference>
<name>A0A9P3GE27_9APHY</name>
<dbReference type="OrthoDB" id="2791154at2759"/>
<gene>
    <name evidence="2" type="ORF">PsYK624_082230</name>
</gene>
<protein>
    <recommendedName>
        <fullName evidence="1">Fungal-type protein kinase domain-containing protein</fullName>
    </recommendedName>
</protein>
<sequence>MRNTIGANAARGRILRSTQALFARQHRTFLFSLVLAGTRARFLLLDRSGVLISESFDYVHSPDVLAGFLWRFAHMDAAARGLDASAVLATRHEAALFADAVHAFLDPAEPSHAARALPDAELSLDHTDTYPIWKITVPGAAGPTELVAQRPFAGRPALVGRCMRGYLAYDLHARRLVFLKDTWRWDEPRLRPECDVYRQLEEAGVPSVPRVEYGGDVGGADGSGTRVGGLCEEKPEWLSVGRGLKGFVHHRVVQDVTYSLDTVRDERELIQALHDTIIALDKTYDDLGILHRDLSVENIRLDAHSRCVLSDWDCAGPPARSGEPFGTSQFMSTRLHYDPPCQNTLTDDLQSVFWVLAVVATSRFARTRAGLPHALLAPEPGTCGLAALVNAKAEVLRRGGKLWEARFGCKALEELLGGLTEAWGEYSRAGEGDMCDARSGEIRDQVARPDFWRKKFAAALRVLDEEEAARDGLSAAVPTSCAGSKRKAVEDLDECVCRGARRSKRLRAMRDGARCL</sequence>
<dbReference type="SUPFAM" id="SSF56112">
    <property type="entry name" value="Protein kinase-like (PK-like)"/>
    <property type="match status" value="1"/>
</dbReference>
<comment type="caution">
    <text evidence="2">The sequence shown here is derived from an EMBL/GenBank/DDBJ whole genome shotgun (WGS) entry which is preliminary data.</text>
</comment>
<dbReference type="Proteomes" id="UP000703269">
    <property type="component" value="Unassembled WGS sequence"/>
</dbReference>
<dbReference type="Pfam" id="PF17667">
    <property type="entry name" value="Pkinase_fungal"/>
    <property type="match status" value="1"/>
</dbReference>